<keyword evidence="1" id="KW-0521">NADP</keyword>
<dbReference type="STRING" id="329885.A0A4U0VBC6"/>
<evidence type="ECO:0000256" key="1">
    <source>
        <dbReference type="ARBA" id="ARBA00022857"/>
    </source>
</evidence>
<gene>
    <name evidence="2" type="ORF">B0A54_04391</name>
</gene>
<protein>
    <submittedName>
        <fullName evidence="2">Uncharacterized protein</fullName>
    </submittedName>
</protein>
<dbReference type="CDD" id="cd05233">
    <property type="entry name" value="SDR_c"/>
    <property type="match status" value="1"/>
</dbReference>
<proteinExistence type="predicted"/>
<organism evidence="2 3">
    <name type="scientific">Friedmanniomyces endolithicus</name>
    <dbReference type="NCBI Taxonomy" id="329885"/>
    <lineage>
        <taxon>Eukaryota</taxon>
        <taxon>Fungi</taxon>
        <taxon>Dikarya</taxon>
        <taxon>Ascomycota</taxon>
        <taxon>Pezizomycotina</taxon>
        <taxon>Dothideomycetes</taxon>
        <taxon>Dothideomycetidae</taxon>
        <taxon>Mycosphaerellales</taxon>
        <taxon>Teratosphaeriaceae</taxon>
        <taxon>Friedmanniomyces</taxon>
    </lineage>
</organism>
<name>A0A4U0VBC6_9PEZI</name>
<sequence length="289" mass="30113">MSEATRPTRSLKGRVAIVTGAGALDDGIGNGRASAILLAEAGCDVVCIDLKVELAERTVQMIEQEGLGKAIAMKANVTNEADCKKAVEATVEQFGRLDILVNVVGVGGALGTAKDVDMTEWATGMTINVASMVMMSKYAIPAMEKNEGQWRGSIVNLASVAGIRGGNPHLLYPTSKGAIVNMTRAMAHQHAKEGIRVNCVCPGMVYTPMMYGPGMSEDARESRKNRSLLKTEGTGWDVAAAVRFLAGDEARWMTGVILPVDAGATAAVGSDLPANASTSSAQRAVGASS</sequence>
<dbReference type="PRINTS" id="PR00080">
    <property type="entry name" value="SDRFAMILY"/>
</dbReference>
<dbReference type="EMBL" id="NAJP01000012">
    <property type="protein sequence ID" value="TKA45295.1"/>
    <property type="molecule type" value="Genomic_DNA"/>
</dbReference>
<dbReference type="AlphaFoldDB" id="A0A4U0VBC6"/>
<dbReference type="PANTHER" id="PTHR42820">
    <property type="entry name" value="SHORT-CHAIN DEHYDROGENASE REDUCTASE"/>
    <property type="match status" value="1"/>
</dbReference>
<evidence type="ECO:0000313" key="3">
    <source>
        <dbReference type="Proteomes" id="UP000310066"/>
    </source>
</evidence>
<reference evidence="2 3" key="1">
    <citation type="submission" date="2017-03" db="EMBL/GenBank/DDBJ databases">
        <title>Genomes of endolithic fungi from Antarctica.</title>
        <authorList>
            <person name="Coleine C."/>
            <person name="Masonjones S."/>
            <person name="Stajich J.E."/>
        </authorList>
    </citation>
    <scope>NUCLEOTIDE SEQUENCE [LARGE SCALE GENOMIC DNA]</scope>
    <source>
        <strain evidence="2 3">CCFEE 5311</strain>
    </source>
</reference>
<dbReference type="OrthoDB" id="1393670at2759"/>
<dbReference type="PANTHER" id="PTHR42820:SF1">
    <property type="entry name" value="SHORT-CHAIN DEHYDROGENASE_REDUCTASE FAMILY PROTEIN"/>
    <property type="match status" value="1"/>
</dbReference>
<dbReference type="FunFam" id="3.40.50.720:FF:001190">
    <property type="entry name" value="Short-chain dehydrogenase/reductase SDR"/>
    <property type="match status" value="1"/>
</dbReference>
<dbReference type="Gene3D" id="3.40.50.720">
    <property type="entry name" value="NAD(P)-binding Rossmann-like Domain"/>
    <property type="match status" value="1"/>
</dbReference>
<comment type="caution">
    <text evidence="2">The sequence shown here is derived from an EMBL/GenBank/DDBJ whole genome shotgun (WGS) entry which is preliminary data.</text>
</comment>
<dbReference type="PRINTS" id="PR00081">
    <property type="entry name" value="GDHRDH"/>
</dbReference>
<dbReference type="PROSITE" id="PS00061">
    <property type="entry name" value="ADH_SHORT"/>
    <property type="match status" value="1"/>
</dbReference>
<accession>A0A4U0VBC6</accession>
<dbReference type="Pfam" id="PF13561">
    <property type="entry name" value="adh_short_C2"/>
    <property type="match status" value="1"/>
</dbReference>
<dbReference type="Proteomes" id="UP000310066">
    <property type="component" value="Unassembled WGS sequence"/>
</dbReference>
<evidence type="ECO:0000313" key="2">
    <source>
        <dbReference type="EMBL" id="TKA45295.1"/>
    </source>
</evidence>
<dbReference type="InterPro" id="IPR036291">
    <property type="entry name" value="NAD(P)-bd_dom_sf"/>
</dbReference>
<dbReference type="SUPFAM" id="SSF51735">
    <property type="entry name" value="NAD(P)-binding Rossmann-fold domains"/>
    <property type="match status" value="1"/>
</dbReference>
<dbReference type="InterPro" id="IPR020904">
    <property type="entry name" value="Sc_DH/Rdtase_CS"/>
</dbReference>
<dbReference type="InterPro" id="IPR002347">
    <property type="entry name" value="SDR_fam"/>
</dbReference>